<evidence type="ECO:0000256" key="4">
    <source>
        <dbReference type="ARBA" id="ARBA00023277"/>
    </source>
</evidence>
<feature type="signal peptide" evidence="8">
    <location>
        <begin position="1"/>
        <end position="30"/>
    </location>
</feature>
<dbReference type="Gene3D" id="2.170.160.10">
    <property type="entry name" value="Endo-1,4-beta-glucanase f. Domain 2"/>
    <property type="match status" value="1"/>
</dbReference>
<feature type="active site" description="Nucleophile" evidence="7">
    <location>
        <position position="258"/>
    </location>
</feature>
<dbReference type="Gene3D" id="1.10.1330.10">
    <property type="entry name" value="Dockerin domain"/>
    <property type="match status" value="1"/>
</dbReference>
<dbReference type="InterPro" id="IPR000556">
    <property type="entry name" value="Glyco_hydro_48F"/>
</dbReference>
<feature type="active site" description="Proton donor" evidence="7">
    <location>
        <position position="90"/>
    </location>
</feature>
<dbReference type="GO" id="GO:0030245">
    <property type="term" value="P:cellulose catabolic process"/>
    <property type="evidence" value="ECO:0007669"/>
    <property type="project" value="UniProtKB-KW"/>
</dbReference>
<keyword evidence="6" id="KW-0624">Polysaccharide degradation</keyword>
<evidence type="ECO:0000256" key="8">
    <source>
        <dbReference type="SAM" id="SignalP"/>
    </source>
</evidence>
<dbReference type="InterPro" id="IPR036439">
    <property type="entry name" value="Dockerin_dom_sf"/>
</dbReference>
<accession>A0AB36TKG6</accession>
<keyword evidence="4" id="KW-0119">Carbohydrate metabolism</keyword>
<dbReference type="PRINTS" id="PR00844">
    <property type="entry name" value="GLHYDRLASE48"/>
</dbReference>
<dbReference type="InterPro" id="IPR012341">
    <property type="entry name" value="6hp_glycosidase-like_sf"/>
</dbReference>
<evidence type="ECO:0000259" key="9">
    <source>
        <dbReference type="PROSITE" id="PS51766"/>
    </source>
</evidence>
<organism evidence="10 11">
    <name type="scientific">Acetivibrio thermocellus AD2</name>
    <dbReference type="NCBI Taxonomy" id="1138384"/>
    <lineage>
        <taxon>Bacteria</taxon>
        <taxon>Bacillati</taxon>
        <taxon>Bacillota</taxon>
        <taxon>Clostridia</taxon>
        <taxon>Eubacteriales</taxon>
        <taxon>Oscillospiraceae</taxon>
        <taxon>Acetivibrio</taxon>
    </lineage>
</organism>
<dbReference type="InterPro" id="IPR023309">
    <property type="entry name" value="Endo-1-4-beta-glucanase_dom2"/>
</dbReference>
<dbReference type="EMBL" id="PDBW01000001">
    <property type="protein sequence ID" value="PFH04046.1"/>
    <property type="molecule type" value="Genomic_DNA"/>
</dbReference>
<dbReference type="SUPFAM" id="SSF63446">
    <property type="entry name" value="Type I dockerin domain"/>
    <property type="match status" value="1"/>
</dbReference>
<dbReference type="Gene3D" id="4.10.870.10">
    <property type="entry name" value="Endo-1,4-beta-glucanase f. Domain 3"/>
    <property type="match status" value="1"/>
</dbReference>
<dbReference type="InterPro" id="IPR016134">
    <property type="entry name" value="Dockerin_dom"/>
</dbReference>
<dbReference type="AlphaFoldDB" id="A0AB36TKG6"/>
<dbReference type="CDD" id="cd14256">
    <property type="entry name" value="Dockerin_I"/>
    <property type="match status" value="1"/>
</dbReference>
<feature type="chain" id="PRO_5044337056" evidence="8">
    <location>
        <begin position="31"/>
        <end position="744"/>
    </location>
</feature>
<evidence type="ECO:0000256" key="7">
    <source>
        <dbReference type="PIRSR" id="PIRSR600556-1"/>
    </source>
</evidence>
<dbReference type="InterPro" id="IPR002105">
    <property type="entry name" value="Dockerin_1_rpt"/>
</dbReference>
<proteinExistence type="predicted"/>
<keyword evidence="1 8" id="KW-0732">Signal</keyword>
<evidence type="ECO:0000256" key="5">
    <source>
        <dbReference type="ARBA" id="ARBA00023295"/>
    </source>
</evidence>
<dbReference type="Gene3D" id="1.50.10.10">
    <property type="match status" value="1"/>
</dbReference>
<reference evidence="10 11" key="1">
    <citation type="submission" date="2017-09" db="EMBL/GenBank/DDBJ databases">
        <title>Evaluation of Pacific Biosciences Sequencing Technology to Finishing C. thermocellum Genome Sequences.</title>
        <authorList>
            <person name="Brown S."/>
        </authorList>
    </citation>
    <scope>NUCLEOTIDE SEQUENCE [LARGE SCALE GENOMIC DNA]</scope>
    <source>
        <strain evidence="10 11">AD2</strain>
    </source>
</reference>
<evidence type="ECO:0000256" key="6">
    <source>
        <dbReference type="ARBA" id="ARBA00023326"/>
    </source>
</evidence>
<protein>
    <submittedName>
        <fullName evidence="10">Cellulose 1,4-beta-cellobiosidase</fullName>
    </submittedName>
</protein>
<feature type="domain" description="Dockerin" evidence="9">
    <location>
        <begin position="676"/>
        <end position="742"/>
    </location>
</feature>
<keyword evidence="2" id="KW-0378">Hydrolase</keyword>
<evidence type="ECO:0000256" key="1">
    <source>
        <dbReference type="ARBA" id="ARBA00022729"/>
    </source>
</evidence>
<name>A0AB36TKG6_ACETH</name>
<keyword evidence="3" id="KW-0136">Cellulose degradation</keyword>
<dbReference type="Pfam" id="PF02011">
    <property type="entry name" value="Glyco_hydro_48"/>
    <property type="match status" value="1"/>
</dbReference>
<dbReference type="Pfam" id="PF00404">
    <property type="entry name" value="Dockerin_1"/>
    <property type="match status" value="1"/>
</dbReference>
<evidence type="ECO:0000256" key="2">
    <source>
        <dbReference type="ARBA" id="ARBA00022801"/>
    </source>
</evidence>
<evidence type="ECO:0000313" key="11">
    <source>
        <dbReference type="Proteomes" id="UP000223596"/>
    </source>
</evidence>
<dbReference type="SUPFAM" id="SSF48208">
    <property type="entry name" value="Six-hairpin glycosidases"/>
    <property type="match status" value="1"/>
</dbReference>
<comment type="caution">
    <text evidence="10">The sequence shown here is derived from an EMBL/GenBank/DDBJ whole genome shotgun (WGS) entry which is preliminary data.</text>
</comment>
<sequence>MERMVKSRKISILLAVAMLVSIMIPTTAFAGPTKAPTKDGTSYKDLFLELYGKIKDPKNGYFSPDEGIPYHSIETLIVEAPDYGHVTTSEAFSYYVWLEAMYGNLTGNWSGVETAWKVMEDWIIPDSTEQPGMSSYNPNSPATYADEYEDPSYYPSELKFDTVRVGSDPVHNDLVSAYGPNMYLMHWLMDVDNWYGFGTGTQATFINTFQRGEQESTWETIPHPSIEEFKYGGPNGFLDLFTKDRSYARQWRYTNAPDAEGRAIQAVYWANKWAKEQGKGSAVASVVSKAAKMGDFLRNDMFDKYFMKIGAQDKTPATGYDSAHYLMAWYTSWGGGIGASWAWKIGCSHAHFGYQNPFQGWVSATQSDFAPKSSNGKRDWTTSYKRQLEFYQWLQSAEGAIAGGATNSWNGRYEKYPAGTSTFYGMAYVPHPVYADPGSNQWFGFQAWSMQRVMEYYLETGDSSVKNLIKKWVDWVMSEIKLYDDGTFAIPSDLEWSGQPDTWTGTYTGNPNLHVRVTSYGTDLGVAGSLANALATYAAATERWEGKLDTKARDMAAELVNRAWYNFYCSEGKGVVTEEARADYKRFFEQEVYVPAGWSGTMPNGDKIQPGIKFIDIRTKYRQDPYYDIVYQAYLRGEAPVLNYHRFWHEVDLAVAMGVLATYFPDMTYKVPGTPSTKLYGDVNDDGKVNSTDAVALKRYVLRSGISINTDNADLNEDGRVNSTDLGILKRYILKEIDTLPYKN</sequence>
<dbReference type="PROSITE" id="PS51766">
    <property type="entry name" value="DOCKERIN"/>
    <property type="match status" value="1"/>
</dbReference>
<evidence type="ECO:0000313" key="10">
    <source>
        <dbReference type="EMBL" id="PFH04046.1"/>
    </source>
</evidence>
<evidence type="ECO:0000256" key="3">
    <source>
        <dbReference type="ARBA" id="ARBA00023001"/>
    </source>
</evidence>
<gene>
    <name evidence="10" type="ORF">M972_112868</name>
</gene>
<dbReference type="GO" id="GO:0008810">
    <property type="term" value="F:cellulase activity"/>
    <property type="evidence" value="ECO:0007669"/>
    <property type="project" value="InterPro"/>
</dbReference>
<dbReference type="FunFam" id="1.10.1330.10:FF:000001">
    <property type="entry name" value="Endoglucanase D"/>
    <property type="match status" value="1"/>
</dbReference>
<dbReference type="InterPro" id="IPR027390">
    <property type="entry name" value="Endoglucanase_F_dom3"/>
</dbReference>
<dbReference type="Proteomes" id="UP000223596">
    <property type="component" value="Unassembled WGS sequence"/>
</dbReference>
<dbReference type="PROSITE" id="PS00448">
    <property type="entry name" value="CLOS_CELLULOSOME_RPT"/>
    <property type="match status" value="2"/>
</dbReference>
<dbReference type="InterPro" id="IPR008928">
    <property type="entry name" value="6-hairpin_glycosidase_sf"/>
</dbReference>
<keyword evidence="5" id="KW-0326">Glycosidase</keyword>